<proteinExistence type="inferred from homology"/>
<comment type="caution">
    <text evidence="4">The sequence shown here is derived from an EMBL/GenBank/DDBJ whole genome shotgun (WGS) entry which is preliminary data.</text>
</comment>
<evidence type="ECO:0000256" key="2">
    <source>
        <dbReference type="ARBA" id="ARBA00022448"/>
    </source>
</evidence>
<dbReference type="AlphaFoldDB" id="X1QKG0"/>
<evidence type="ECO:0000256" key="1">
    <source>
        <dbReference type="ARBA" id="ARBA00005901"/>
    </source>
</evidence>
<dbReference type="EMBL" id="BARV01025377">
    <property type="protein sequence ID" value="GAI43759.1"/>
    <property type="molecule type" value="Genomic_DNA"/>
</dbReference>
<evidence type="ECO:0000256" key="3">
    <source>
        <dbReference type="ARBA" id="ARBA00023065"/>
    </source>
</evidence>
<evidence type="ECO:0008006" key="5">
    <source>
        <dbReference type="Google" id="ProtNLM"/>
    </source>
</evidence>
<dbReference type="InterPro" id="IPR038495">
    <property type="entry name" value="ATPase_E_C"/>
</dbReference>
<dbReference type="Pfam" id="PF01991">
    <property type="entry name" value="vATP-synt_E"/>
    <property type="match status" value="1"/>
</dbReference>
<reference evidence="4" key="1">
    <citation type="journal article" date="2014" name="Front. Microbiol.">
        <title>High frequency of phylogenetically diverse reductive dehalogenase-homologous genes in deep subseafloor sedimentary metagenomes.</title>
        <authorList>
            <person name="Kawai M."/>
            <person name="Futagami T."/>
            <person name="Toyoda A."/>
            <person name="Takaki Y."/>
            <person name="Nishi S."/>
            <person name="Hori S."/>
            <person name="Arai W."/>
            <person name="Tsubouchi T."/>
            <person name="Morono Y."/>
            <person name="Uchiyama I."/>
            <person name="Ito T."/>
            <person name="Fujiyama A."/>
            <person name="Inagaki F."/>
            <person name="Takami H."/>
        </authorList>
    </citation>
    <scope>NUCLEOTIDE SEQUENCE</scope>
    <source>
        <strain evidence="4">Expedition CK06-06</strain>
    </source>
</reference>
<name>X1QKG0_9ZZZZ</name>
<sequence length="58" mass="6390">MGKDASKIMEIKEFDCAGGVIAENIDGKVSIDNTYETRLEMLLPQIVPEISRELFGSS</sequence>
<dbReference type="InterPro" id="IPR002842">
    <property type="entry name" value="ATPase_V1_Esu"/>
</dbReference>
<dbReference type="SUPFAM" id="SSF160527">
    <property type="entry name" value="V-type ATPase subunit E-like"/>
    <property type="match status" value="1"/>
</dbReference>
<dbReference type="GO" id="GO:0033178">
    <property type="term" value="C:proton-transporting two-sector ATPase complex, catalytic domain"/>
    <property type="evidence" value="ECO:0007669"/>
    <property type="project" value="InterPro"/>
</dbReference>
<keyword evidence="3" id="KW-0406">Ion transport</keyword>
<protein>
    <recommendedName>
        <fullName evidence="5">V-type ATP synthase subunit E</fullName>
    </recommendedName>
</protein>
<dbReference type="GO" id="GO:0046961">
    <property type="term" value="F:proton-transporting ATPase activity, rotational mechanism"/>
    <property type="evidence" value="ECO:0007669"/>
    <property type="project" value="InterPro"/>
</dbReference>
<comment type="similarity">
    <text evidence="1">Belongs to the V-ATPase E subunit family.</text>
</comment>
<gene>
    <name evidence="4" type="ORF">S06H3_41221</name>
</gene>
<keyword evidence="2" id="KW-0813">Transport</keyword>
<evidence type="ECO:0000313" key="4">
    <source>
        <dbReference type="EMBL" id="GAI43759.1"/>
    </source>
</evidence>
<dbReference type="Gene3D" id="3.30.2320.30">
    <property type="entry name" value="ATP synthase, E subunit, C-terminal"/>
    <property type="match status" value="1"/>
</dbReference>
<organism evidence="4">
    <name type="scientific">marine sediment metagenome</name>
    <dbReference type="NCBI Taxonomy" id="412755"/>
    <lineage>
        <taxon>unclassified sequences</taxon>
        <taxon>metagenomes</taxon>
        <taxon>ecological metagenomes</taxon>
    </lineage>
</organism>
<accession>X1QKG0</accession>